<dbReference type="PANTHER" id="PTHR37535:SF2">
    <property type="entry name" value="FINGER DOMAIN PROTEIN, PUTATIVE (AFU_ORTHOLOGUE AFUA_6G09300)-RELATED"/>
    <property type="match status" value="1"/>
</dbReference>
<evidence type="ECO:0000256" key="1">
    <source>
        <dbReference type="SAM" id="MobiDB-lite"/>
    </source>
</evidence>
<dbReference type="InterPro" id="IPR013087">
    <property type="entry name" value="Znf_C2H2_type"/>
</dbReference>
<evidence type="ECO:0000313" key="3">
    <source>
        <dbReference type="EMBL" id="KAK5637510.1"/>
    </source>
</evidence>
<protein>
    <recommendedName>
        <fullName evidence="2">C2H2-type domain-containing protein</fullName>
    </recommendedName>
</protein>
<feature type="domain" description="C2H2-type" evidence="2">
    <location>
        <begin position="627"/>
        <end position="648"/>
    </location>
</feature>
<sequence length="659" mass="75697">MLFCDKILQTSDWKAQYLRITIQILYNFLRWHLNQTTGKGGRQKKCTSKGKSLVTFWCMFRLAFQRAHGFKINKVVDCDKITNAIANLQNDHALDHNTRENRSMTLQDLKDQIEATLKTTEKSFKLGELRILAVLFLLLLAPQGARPHSILKLRFGDLQLFLVRDPTDVNGSPRLVIRLAMHYTKRYLGPKATKFFHIPEIIYDPSLLLSPHVFLLAILFKHRAFLSDGLNNNPDSLHKLQIYPGAKQLRLALKPEIEEKFIFRAPLKEFRGFRLSERSLPYSSMNQWIRRIGILLGFQNNTLCYSLRYMAGNNLDQSVNISDALRNLVMDHAPGSETFQKHYLNRNVVADLWAIHRSEEPQYALLQQATSHGHSKEVRRPIDLTPEQRKMAVAEDPEYQQLTKEQLSLPTGPKFAEERRKLTLSRANLRMKLRNRALEKLRFDWDSAQSVDDIEQQIRGADFSALPEVQPRSCRPMGPLHQAMFDAITMPLDDKSNALVQRKINAINALIAYCDVQEPPMITLIDSRHHAASQREAQDKGKGKGKAQDQVQDNWEEDLKKSVSAHGMGGGDNVRKCFICVALALTMSPTEPAFNKLCHDFYSKLGLQRHFTNTHLSKVKENDETECPFCKITLRNKMYLQNHAEVIHGIKTPKKRGMK</sequence>
<dbReference type="PROSITE" id="PS00028">
    <property type="entry name" value="ZINC_FINGER_C2H2_1"/>
    <property type="match status" value="1"/>
</dbReference>
<dbReference type="Proteomes" id="UP001305414">
    <property type="component" value="Unassembled WGS sequence"/>
</dbReference>
<dbReference type="PANTHER" id="PTHR37535">
    <property type="entry name" value="FLUG DOMAIN PROTEIN"/>
    <property type="match status" value="1"/>
</dbReference>
<evidence type="ECO:0000313" key="4">
    <source>
        <dbReference type="Proteomes" id="UP001305414"/>
    </source>
</evidence>
<feature type="region of interest" description="Disordered" evidence="1">
    <location>
        <begin position="528"/>
        <end position="551"/>
    </location>
</feature>
<dbReference type="Pfam" id="PF11917">
    <property type="entry name" value="DUF3435"/>
    <property type="match status" value="1"/>
</dbReference>
<keyword evidence="4" id="KW-1185">Reference proteome</keyword>
<accession>A0AAN7URE0</accession>
<dbReference type="InterPro" id="IPR021842">
    <property type="entry name" value="DUF3435"/>
</dbReference>
<gene>
    <name evidence="3" type="ORF">RRF57_013225</name>
</gene>
<evidence type="ECO:0000259" key="2">
    <source>
        <dbReference type="PROSITE" id="PS00028"/>
    </source>
</evidence>
<proteinExistence type="predicted"/>
<name>A0AAN7URE0_9PEZI</name>
<dbReference type="AlphaFoldDB" id="A0AAN7URE0"/>
<comment type="caution">
    <text evidence="3">The sequence shown here is derived from an EMBL/GenBank/DDBJ whole genome shotgun (WGS) entry which is preliminary data.</text>
</comment>
<dbReference type="EMBL" id="JAWHQM010000125">
    <property type="protein sequence ID" value="KAK5637510.1"/>
    <property type="molecule type" value="Genomic_DNA"/>
</dbReference>
<organism evidence="3 4">
    <name type="scientific">Xylaria bambusicola</name>
    <dbReference type="NCBI Taxonomy" id="326684"/>
    <lineage>
        <taxon>Eukaryota</taxon>
        <taxon>Fungi</taxon>
        <taxon>Dikarya</taxon>
        <taxon>Ascomycota</taxon>
        <taxon>Pezizomycotina</taxon>
        <taxon>Sordariomycetes</taxon>
        <taxon>Xylariomycetidae</taxon>
        <taxon>Xylariales</taxon>
        <taxon>Xylariaceae</taxon>
        <taxon>Xylaria</taxon>
    </lineage>
</organism>
<reference evidence="3 4" key="1">
    <citation type="submission" date="2023-10" db="EMBL/GenBank/DDBJ databases">
        <title>Draft genome sequence of Xylaria bambusicola isolate GMP-LS, the root and basal stem rot pathogen of sugarcane in Indonesia.</title>
        <authorList>
            <person name="Selvaraj P."/>
            <person name="Muralishankar V."/>
            <person name="Muruganantham S."/>
            <person name="Sp S."/>
            <person name="Haryani S."/>
            <person name="Lau K.J.X."/>
            <person name="Naqvi N.I."/>
        </authorList>
    </citation>
    <scope>NUCLEOTIDE SEQUENCE [LARGE SCALE GENOMIC DNA]</scope>
    <source>
        <strain evidence="3">GMP-LS</strain>
    </source>
</reference>